<dbReference type="AlphaFoldDB" id="A0A4Y9JEZ9"/>
<dbReference type="OrthoDB" id="9771173at2"/>
<dbReference type="NCBIfam" id="TIGR01643">
    <property type="entry name" value="YD_repeat_2x"/>
    <property type="match status" value="1"/>
</dbReference>
<proteinExistence type="predicted"/>
<sequence length="61" mass="7052">MVSSQGTAYDATNRMVTKKDNQDLNESYTYDKAHRITEIRHSDKKNKLLSSYVYETDAGDF</sequence>
<dbReference type="InterPro" id="IPR031325">
    <property type="entry name" value="RHS_repeat"/>
</dbReference>
<comment type="caution">
    <text evidence="1">The sequence shown here is derived from an EMBL/GenBank/DDBJ whole genome shotgun (WGS) entry which is preliminary data.</text>
</comment>
<evidence type="ECO:0000313" key="1">
    <source>
        <dbReference type="EMBL" id="TFU98586.1"/>
    </source>
</evidence>
<dbReference type="RefSeq" id="WP_135181254.1">
    <property type="nucleotide sequence ID" value="NZ_JADGKZ010000002.1"/>
</dbReference>
<gene>
    <name evidence="1" type="ORF">E4T82_02145</name>
</gene>
<dbReference type="InterPro" id="IPR006530">
    <property type="entry name" value="YD"/>
</dbReference>
<protein>
    <recommendedName>
        <fullName evidence="3">RHS repeat protein</fullName>
    </recommendedName>
</protein>
<accession>A0A4Y9JEZ9</accession>
<evidence type="ECO:0008006" key="3">
    <source>
        <dbReference type="Google" id="ProtNLM"/>
    </source>
</evidence>
<dbReference type="Proteomes" id="UP000297253">
    <property type="component" value="Unassembled WGS sequence"/>
</dbReference>
<dbReference type="EMBL" id="SPPD01000002">
    <property type="protein sequence ID" value="TFU98586.1"/>
    <property type="molecule type" value="Genomic_DNA"/>
</dbReference>
<organism evidence="1 2">
    <name type="scientific">Streptococcus cuniculi</name>
    <dbReference type="NCBI Taxonomy" id="1432788"/>
    <lineage>
        <taxon>Bacteria</taxon>
        <taxon>Bacillati</taxon>
        <taxon>Bacillota</taxon>
        <taxon>Bacilli</taxon>
        <taxon>Lactobacillales</taxon>
        <taxon>Streptococcaceae</taxon>
        <taxon>Streptococcus</taxon>
    </lineage>
</organism>
<dbReference type="Gene3D" id="2.180.10.10">
    <property type="entry name" value="RHS repeat-associated core"/>
    <property type="match status" value="1"/>
</dbReference>
<reference evidence="1 2" key="1">
    <citation type="submission" date="2019-03" db="EMBL/GenBank/DDBJ databases">
        <title>Diversity of the mouse oral microbiome.</title>
        <authorList>
            <person name="Joseph S."/>
            <person name="Aduse-Opoku J."/>
            <person name="Curtis M."/>
            <person name="Wade W."/>
            <person name="Hashim A."/>
        </authorList>
    </citation>
    <scope>NUCLEOTIDE SEQUENCE [LARGE SCALE GENOMIC DNA]</scope>
    <source>
        <strain evidence="1 2">WM131</strain>
    </source>
</reference>
<evidence type="ECO:0000313" key="2">
    <source>
        <dbReference type="Proteomes" id="UP000297253"/>
    </source>
</evidence>
<name>A0A4Y9JEZ9_9STRE</name>
<dbReference type="Pfam" id="PF05593">
    <property type="entry name" value="RHS_repeat"/>
    <property type="match status" value="1"/>
</dbReference>